<dbReference type="GO" id="GO:0044718">
    <property type="term" value="P:siderophore transmembrane transport"/>
    <property type="evidence" value="ECO:0007669"/>
    <property type="project" value="TreeGrafter"/>
</dbReference>
<dbReference type="Pfam" id="PF07715">
    <property type="entry name" value="Plug"/>
    <property type="match status" value="1"/>
</dbReference>
<dbReference type="NCBIfam" id="TIGR04056">
    <property type="entry name" value="OMP_RagA_SusC"/>
    <property type="match status" value="1"/>
</dbReference>
<dbReference type="SUPFAM" id="SSF56935">
    <property type="entry name" value="Porins"/>
    <property type="match status" value="1"/>
</dbReference>
<dbReference type="GO" id="GO:0015344">
    <property type="term" value="F:siderophore uptake transmembrane transporter activity"/>
    <property type="evidence" value="ECO:0007669"/>
    <property type="project" value="TreeGrafter"/>
</dbReference>
<dbReference type="EMBL" id="FOZZ01000015">
    <property type="protein sequence ID" value="SFT14536.1"/>
    <property type="molecule type" value="Genomic_DNA"/>
</dbReference>
<dbReference type="InterPro" id="IPR023996">
    <property type="entry name" value="TonB-dep_OMP_SusC/RagA"/>
</dbReference>
<dbReference type="InterPro" id="IPR037066">
    <property type="entry name" value="Plug_dom_sf"/>
</dbReference>
<dbReference type="Gene3D" id="2.60.40.1120">
    <property type="entry name" value="Carboxypeptidase-like, regulatory domain"/>
    <property type="match status" value="1"/>
</dbReference>
<evidence type="ECO:0000313" key="4">
    <source>
        <dbReference type="EMBL" id="SFT14536.1"/>
    </source>
</evidence>
<evidence type="ECO:0000256" key="2">
    <source>
        <dbReference type="PROSITE-ProRule" id="PRU01360"/>
    </source>
</evidence>
<evidence type="ECO:0000259" key="3">
    <source>
        <dbReference type="Pfam" id="PF07715"/>
    </source>
</evidence>
<organism evidence="4 5">
    <name type="scientific">Sphingobacterium wenxiniae</name>
    <dbReference type="NCBI Taxonomy" id="683125"/>
    <lineage>
        <taxon>Bacteria</taxon>
        <taxon>Pseudomonadati</taxon>
        <taxon>Bacteroidota</taxon>
        <taxon>Sphingobacteriia</taxon>
        <taxon>Sphingobacteriales</taxon>
        <taxon>Sphingobacteriaceae</taxon>
        <taxon>Sphingobacterium</taxon>
    </lineage>
</organism>
<sequence>MKKKSHAEFHVPIPYYLKWLLMFKLTVFFLIAFSCSVFANESKAQGTVSFRYQQVTLKNLLLSIEEQTNVSFIYNDNLIKDFRVNDVDVFERPWQEVLSPILEERELTMDFIGNNRAVVRKKSFAQELVASGTIRDAKGQPIASVSVTQKGTQRATLSNSEGQFSLVVDNENVVLQFSYIGYLTEEIPFQRGDMQIVLAEDLAHLEEVVVVGYGTQKRETITGSVVAVKGEELRKSPALNVSNSIAGRVPGVVATNASAEPGYDGSNIKIRGTNTLGDSGPLIVIDGIPARQGGFDRLNPADIDNISILKDASAAIYGARAANGVILVTTKRGKSGKPKLSYSYNQGFSQPTVIPELTDANKYAELRNELEIFKLPVSEWTNALQGFNSVGSYQRPNGGHLEAPFTPEDKELFRNGSDPWGHPNTDWYGAALKNWSQQQRHNLQIDGGSENMRYLMSLGYQDQDGYYKNSATGYKQYDFRINLDADINNYVKVQFGVLGRQEDRNFPTKGAATIFRMLMRGNPTMPAYWPNGMPGPDIEHGENPVVITTNQTGYDHDKRYYLQTNGQVDITNPWVEGLKLSLTASVDKYVKKQKRWTTPWYLYTWQGGYEDDGLTPRLERGKRGPAEPNLQHMEEDQMNILMGAVLNYEKSINNHNISLLAGVNRETIRNDYLSAFRRYFLSDNIDYLFAGGDAEKDNDGGAWERARLNYFGRVGYNFSSKYIAEFLWRYDGSYMFPENKRYGFFPGVMLGYVLSEESFWKDNLPFANYMKLRASYGQMGNDNIYYDGDLQEYQYFSTYAFGTYIIGGDVVKSLYESRVPNNFITWEVANNYNLGLDMQFLGGKINAEFDVFKNSRNSILWRRNASIPQSTGMTLPAENIGKVDNSGWEFNVGWQDQIGELGYRISVNGGYSKNKIVFWDEAPGAPAWQQSTGRVINAGLYYIYDGVFKDQAAIDANTTDYSLITGNLRPGDMKYVDYDNDGKITPNDRVRRDRNTDPRFQGGINLGLNYKNFDLSILFQGATGGELRVGTDESGAIGNYLLDFYENRWSIENPSDVHPRITDRSDQYYSYNNTYWLRSTNYIRLKNVELGYNFSSSLLEKMKMSNLRLYVSGLNLLTWSKIKVLDPEATNELGQYYPQARLINAGVMVSF</sequence>
<dbReference type="InterPro" id="IPR008969">
    <property type="entry name" value="CarboxyPept-like_regulatory"/>
</dbReference>
<dbReference type="AlphaFoldDB" id="A0A1I6VLF5"/>
<dbReference type="FunFam" id="2.170.130.10:FF:000003">
    <property type="entry name" value="SusC/RagA family TonB-linked outer membrane protein"/>
    <property type="match status" value="1"/>
</dbReference>
<evidence type="ECO:0000256" key="1">
    <source>
        <dbReference type="ARBA" id="ARBA00022729"/>
    </source>
</evidence>
<dbReference type="RefSeq" id="WP_244525930.1">
    <property type="nucleotide sequence ID" value="NZ_FOZZ01000015.1"/>
</dbReference>
<accession>A0A1I6VLF5</accession>
<dbReference type="InterPro" id="IPR023997">
    <property type="entry name" value="TonB-dep_OMP_SusC/RagA_CS"/>
</dbReference>
<keyword evidence="2" id="KW-0812">Transmembrane</keyword>
<dbReference type="NCBIfam" id="TIGR04057">
    <property type="entry name" value="SusC_RagA_signa"/>
    <property type="match status" value="1"/>
</dbReference>
<evidence type="ECO:0000313" key="5">
    <source>
        <dbReference type="Proteomes" id="UP000198785"/>
    </source>
</evidence>
<keyword evidence="5" id="KW-1185">Reference proteome</keyword>
<dbReference type="GO" id="GO:0009279">
    <property type="term" value="C:cell outer membrane"/>
    <property type="evidence" value="ECO:0007669"/>
    <property type="project" value="UniProtKB-SubCell"/>
</dbReference>
<dbReference type="PROSITE" id="PS52016">
    <property type="entry name" value="TONB_DEPENDENT_REC_3"/>
    <property type="match status" value="1"/>
</dbReference>
<feature type="domain" description="TonB-dependent receptor plug" evidence="3">
    <location>
        <begin position="219"/>
        <end position="325"/>
    </location>
</feature>
<dbReference type="PANTHER" id="PTHR30069">
    <property type="entry name" value="TONB-DEPENDENT OUTER MEMBRANE RECEPTOR"/>
    <property type="match status" value="1"/>
</dbReference>
<dbReference type="InterPro" id="IPR012910">
    <property type="entry name" value="Plug_dom"/>
</dbReference>
<reference evidence="4 5" key="1">
    <citation type="submission" date="2016-10" db="EMBL/GenBank/DDBJ databases">
        <authorList>
            <person name="de Groot N.N."/>
        </authorList>
    </citation>
    <scope>NUCLEOTIDE SEQUENCE [LARGE SCALE GENOMIC DNA]</scope>
    <source>
        <strain evidence="4 5">DSM 22789</strain>
    </source>
</reference>
<comment type="subcellular location">
    <subcellularLocation>
        <location evidence="2">Cell outer membrane</location>
        <topology evidence="2">Multi-pass membrane protein</topology>
    </subcellularLocation>
</comment>
<dbReference type="InterPro" id="IPR039426">
    <property type="entry name" value="TonB-dep_rcpt-like"/>
</dbReference>
<proteinExistence type="inferred from homology"/>
<dbReference type="Gene3D" id="2.170.130.10">
    <property type="entry name" value="TonB-dependent receptor, plug domain"/>
    <property type="match status" value="1"/>
</dbReference>
<dbReference type="Pfam" id="PF13715">
    <property type="entry name" value="CarbopepD_reg_2"/>
    <property type="match status" value="1"/>
</dbReference>
<name>A0A1I6VLF5_9SPHI</name>
<dbReference type="PROSITE" id="PS51257">
    <property type="entry name" value="PROKAR_LIPOPROTEIN"/>
    <property type="match status" value="1"/>
</dbReference>
<keyword evidence="2" id="KW-0472">Membrane</keyword>
<comment type="similarity">
    <text evidence="2">Belongs to the TonB-dependent receptor family.</text>
</comment>
<keyword evidence="2" id="KW-1134">Transmembrane beta strand</keyword>
<keyword evidence="2" id="KW-0813">Transport</keyword>
<dbReference type="PANTHER" id="PTHR30069:SF29">
    <property type="entry name" value="HEMOGLOBIN AND HEMOGLOBIN-HAPTOGLOBIN-BINDING PROTEIN 1-RELATED"/>
    <property type="match status" value="1"/>
</dbReference>
<dbReference type="SUPFAM" id="SSF49464">
    <property type="entry name" value="Carboxypeptidase regulatory domain-like"/>
    <property type="match status" value="1"/>
</dbReference>
<protein>
    <submittedName>
        <fullName evidence="4">TonB-linked outer membrane protein, SusC/RagA family</fullName>
    </submittedName>
</protein>
<keyword evidence="2" id="KW-0998">Cell outer membrane</keyword>
<dbReference type="Proteomes" id="UP000198785">
    <property type="component" value="Unassembled WGS sequence"/>
</dbReference>
<gene>
    <name evidence="4" type="ORF">SAMN05660206_11522</name>
</gene>
<keyword evidence="1" id="KW-0732">Signal</keyword>
<dbReference type="STRING" id="683125.SAMN05660206_11522"/>